<feature type="domain" description="EF-hand" evidence="4">
    <location>
        <begin position="94"/>
        <end position="129"/>
    </location>
</feature>
<dbReference type="Pfam" id="PF13499">
    <property type="entry name" value="EF-hand_7"/>
    <property type="match status" value="2"/>
</dbReference>
<keyword evidence="3" id="KW-0106">Calcium</keyword>
<reference evidence="5" key="3">
    <citation type="submission" date="2023-05" db="EMBL/GenBank/DDBJ databases">
        <authorList>
            <person name="Smith C.H."/>
        </authorList>
    </citation>
    <scope>NUCLEOTIDE SEQUENCE</scope>
    <source>
        <strain evidence="5">CHS0354</strain>
        <tissue evidence="5">Mantle</tissue>
    </source>
</reference>
<dbReference type="PANTHER" id="PTHR34524">
    <property type="entry name" value="CALCYPHOSIN"/>
    <property type="match status" value="1"/>
</dbReference>
<comment type="caution">
    <text evidence="5">The sequence shown here is derived from an EMBL/GenBank/DDBJ whole genome shotgun (WGS) entry which is preliminary data.</text>
</comment>
<dbReference type="SUPFAM" id="SSF47473">
    <property type="entry name" value="EF-hand"/>
    <property type="match status" value="1"/>
</dbReference>
<dbReference type="PROSITE" id="PS50222">
    <property type="entry name" value="EF_HAND_2"/>
    <property type="match status" value="3"/>
</dbReference>
<dbReference type="Proteomes" id="UP001195483">
    <property type="component" value="Unassembled WGS sequence"/>
</dbReference>
<name>A0AAE0SS38_9BIVA</name>
<evidence type="ECO:0000259" key="4">
    <source>
        <dbReference type="PROSITE" id="PS50222"/>
    </source>
</evidence>
<evidence type="ECO:0000313" key="6">
    <source>
        <dbReference type="Proteomes" id="UP001195483"/>
    </source>
</evidence>
<gene>
    <name evidence="5" type="ORF">CHS0354_015122</name>
</gene>
<dbReference type="PANTHER" id="PTHR34524:SF6">
    <property type="entry name" value="CALCYPHOSINE LIKE"/>
    <property type="match status" value="1"/>
</dbReference>
<dbReference type="InterPro" id="IPR018247">
    <property type="entry name" value="EF_Hand_1_Ca_BS"/>
</dbReference>
<dbReference type="GO" id="GO:0005509">
    <property type="term" value="F:calcium ion binding"/>
    <property type="evidence" value="ECO:0007669"/>
    <property type="project" value="InterPro"/>
</dbReference>
<dbReference type="SMART" id="SM00054">
    <property type="entry name" value="EFh"/>
    <property type="match status" value="3"/>
</dbReference>
<dbReference type="PROSITE" id="PS00018">
    <property type="entry name" value="EF_HAND_1"/>
    <property type="match status" value="2"/>
</dbReference>
<dbReference type="AlphaFoldDB" id="A0AAE0SS38"/>
<proteinExistence type="predicted"/>
<organism evidence="5 6">
    <name type="scientific">Potamilus streckersoni</name>
    <dbReference type="NCBI Taxonomy" id="2493646"/>
    <lineage>
        <taxon>Eukaryota</taxon>
        <taxon>Metazoa</taxon>
        <taxon>Spiralia</taxon>
        <taxon>Lophotrochozoa</taxon>
        <taxon>Mollusca</taxon>
        <taxon>Bivalvia</taxon>
        <taxon>Autobranchia</taxon>
        <taxon>Heteroconchia</taxon>
        <taxon>Palaeoheterodonta</taxon>
        <taxon>Unionida</taxon>
        <taxon>Unionoidea</taxon>
        <taxon>Unionidae</taxon>
        <taxon>Ambleminae</taxon>
        <taxon>Lampsilini</taxon>
        <taxon>Potamilus</taxon>
    </lineage>
</organism>
<dbReference type="CDD" id="cd00051">
    <property type="entry name" value="EFh"/>
    <property type="match status" value="2"/>
</dbReference>
<keyword evidence="1" id="KW-0479">Metal-binding</keyword>
<reference evidence="5" key="1">
    <citation type="journal article" date="2021" name="Genome Biol. Evol.">
        <title>A High-Quality Reference Genome for a Parasitic Bivalve with Doubly Uniparental Inheritance (Bivalvia: Unionida).</title>
        <authorList>
            <person name="Smith C.H."/>
        </authorList>
    </citation>
    <scope>NUCLEOTIDE SEQUENCE</scope>
    <source>
        <strain evidence="5">CHS0354</strain>
    </source>
</reference>
<evidence type="ECO:0000256" key="3">
    <source>
        <dbReference type="ARBA" id="ARBA00022837"/>
    </source>
</evidence>
<dbReference type="InterPro" id="IPR002048">
    <property type="entry name" value="EF_hand_dom"/>
</dbReference>
<protein>
    <recommendedName>
        <fullName evidence="4">EF-hand domain-containing protein</fullName>
    </recommendedName>
</protein>
<keyword evidence="6" id="KW-1185">Reference proteome</keyword>
<dbReference type="Gene3D" id="1.10.238.10">
    <property type="entry name" value="EF-hand"/>
    <property type="match status" value="2"/>
</dbReference>
<dbReference type="InterPro" id="IPR051581">
    <property type="entry name" value="Ca-bind"/>
</dbReference>
<keyword evidence="2" id="KW-0677">Repeat</keyword>
<evidence type="ECO:0000256" key="2">
    <source>
        <dbReference type="ARBA" id="ARBA00022737"/>
    </source>
</evidence>
<feature type="domain" description="EF-hand" evidence="4">
    <location>
        <begin position="58"/>
        <end position="93"/>
    </location>
</feature>
<feature type="domain" description="EF-hand" evidence="4">
    <location>
        <begin position="22"/>
        <end position="57"/>
    </location>
</feature>
<dbReference type="EMBL" id="JAEAOA010000940">
    <property type="protein sequence ID" value="KAK3596588.1"/>
    <property type="molecule type" value="Genomic_DNA"/>
</dbReference>
<sequence>MEDRVNGIIAAMRENSLANNCGGIKKLSVIFRHMDTDYSRTLAYDEFKTGIRSSGLTISKEEFHHLFRRFDKDQNNEIDFYEFLHELRPPMCPERCDVINEAFDKLDVNKDGVIELSDLQVVYASNIKQHPKILSGEWTEKKALKQFLDTIDSPDCPDGKVTREEFMNYYSGVSSLVEDDAYFDLTMRSCFALPPKGTTH</sequence>
<dbReference type="InterPro" id="IPR011992">
    <property type="entry name" value="EF-hand-dom_pair"/>
</dbReference>
<evidence type="ECO:0000256" key="1">
    <source>
        <dbReference type="ARBA" id="ARBA00022723"/>
    </source>
</evidence>
<accession>A0AAE0SS38</accession>
<reference evidence="5" key="2">
    <citation type="journal article" date="2021" name="Genome Biol. Evol.">
        <title>Developing a high-quality reference genome for a parasitic bivalve with doubly uniparental inheritance (Bivalvia: Unionida).</title>
        <authorList>
            <person name="Smith C.H."/>
        </authorList>
    </citation>
    <scope>NUCLEOTIDE SEQUENCE</scope>
    <source>
        <strain evidence="5">CHS0354</strain>
        <tissue evidence="5">Mantle</tissue>
    </source>
</reference>
<evidence type="ECO:0000313" key="5">
    <source>
        <dbReference type="EMBL" id="KAK3596588.1"/>
    </source>
</evidence>